<keyword evidence="3" id="KW-0853">WD repeat</keyword>
<dbReference type="Gene3D" id="2.130.10.10">
    <property type="entry name" value="YVTN repeat-like/Quinoprotein amine dehydrogenase"/>
    <property type="match status" value="1"/>
</dbReference>
<proteinExistence type="predicted"/>
<dbReference type="SMART" id="SM00320">
    <property type="entry name" value="WD40"/>
    <property type="match status" value="4"/>
</dbReference>
<evidence type="ECO:0000256" key="3">
    <source>
        <dbReference type="ARBA" id="ARBA00022574"/>
    </source>
</evidence>
<keyword evidence="9 10" id="KW-0472">Membrane</keyword>
<dbReference type="STRING" id="4232.A0A251T7S7"/>
<comment type="subcellular location">
    <subcellularLocation>
        <location evidence="1">Endoplasmic reticulum membrane</location>
        <topology evidence="1">Single-pass membrane protein</topology>
    </subcellularLocation>
</comment>
<feature type="transmembrane region" description="Helical" evidence="10">
    <location>
        <begin position="367"/>
        <end position="385"/>
    </location>
</feature>
<dbReference type="GO" id="GO:0003400">
    <property type="term" value="P:regulation of COPII vesicle coating"/>
    <property type="evidence" value="ECO:0000318"/>
    <property type="project" value="GO_Central"/>
</dbReference>
<gene>
    <name evidence="12" type="primary">STL2P</name>
    <name evidence="12" type="ORF">HannXRQ_Chr11g0320951</name>
</gene>
<keyword evidence="8 10" id="KW-1133">Transmembrane helix</keyword>
<dbReference type="PANTHER" id="PTHR23284">
    <property type="entry name" value="PROLACTIN REGULATORY ELEMENT BINDING PROTEIN"/>
    <property type="match status" value="1"/>
</dbReference>
<feature type="signal peptide" evidence="11">
    <location>
        <begin position="1"/>
        <end position="18"/>
    </location>
</feature>
<evidence type="ECO:0000256" key="9">
    <source>
        <dbReference type="ARBA" id="ARBA00023136"/>
    </source>
</evidence>
<dbReference type="GO" id="GO:0005789">
    <property type="term" value="C:endoplasmic reticulum membrane"/>
    <property type="evidence" value="ECO:0000318"/>
    <property type="project" value="GO_Central"/>
</dbReference>
<dbReference type="SUPFAM" id="SSF50978">
    <property type="entry name" value="WD40 repeat-like"/>
    <property type="match status" value="1"/>
</dbReference>
<keyword evidence="5" id="KW-0677">Repeat</keyword>
<dbReference type="GO" id="GO:0005085">
    <property type="term" value="F:guanyl-nucleotide exchange factor activity"/>
    <property type="evidence" value="ECO:0007669"/>
    <property type="project" value="InterPro"/>
</dbReference>
<dbReference type="PANTHER" id="PTHR23284:SF5">
    <property type="entry name" value="SEC12P-LIKE 2 PROTEIN-RELATED"/>
    <property type="match status" value="1"/>
</dbReference>
<protein>
    <submittedName>
        <fullName evidence="12">Putative SEC12P-like 2 protein</fullName>
    </submittedName>
</protein>
<keyword evidence="7" id="KW-0653">Protein transport</keyword>
<evidence type="ECO:0000256" key="6">
    <source>
        <dbReference type="ARBA" id="ARBA00022824"/>
    </source>
</evidence>
<dbReference type="OMA" id="KAHEFPP"/>
<evidence type="ECO:0000256" key="7">
    <source>
        <dbReference type="ARBA" id="ARBA00022927"/>
    </source>
</evidence>
<accession>A0A251T7S7</accession>
<evidence type="ECO:0000256" key="5">
    <source>
        <dbReference type="ARBA" id="ARBA00022737"/>
    </source>
</evidence>
<evidence type="ECO:0000256" key="1">
    <source>
        <dbReference type="ARBA" id="ARBA00004389"/>
    </source>
</evidence>
<name>A0A251T7S7_HELAN</name>
<dbReference type="Pfam" id="PF00400">
    <property type="entry name" value="WD40"/>
    <property type="match status" value="3"/>
</dbReference>
<dbReference type="EMBL" id="CM007900">
    <property type="protein sequence ID" value="OTG06586.1"/>
    <property type="molecule type" value="Genomic_DNA"/>
</dbReference>
<dbReference type="InterPro" id="IPR036322">
    <property type="entry name" value="WD40_repeat_dom_sf"/>
</dbReference>
<dbReference type="GO" id="GO:0006888">
    <property type="term" value="P:endoplasmic reticulum to Golgi vesicle-mediated transport"/>
    <property type="evidence" value="ECO:0000318"/>
    <property type="project" value="GO_Central"/>
</dbReference>
<evidence type="ECO:0000313" key="13">
    <source>
        <dbReference type="Proteomes" id="UP000215914"/>
    </source>
</evidence>
<dbReference type="FunFam" id="2.130.10.10:FF:000612">
    <property type="entry name" value="SEC12-like protein 2"/>
    <property type="match status" value="1"/>
</dbReference>
<dbReference type="GO" id="GO:0015031">
    <property type="term" value="P:protein transport"/>
    <property type="evidence" value="ECO:0007669"/>
    <property type="project" value="UniProtKB-KW"/>
</dbReference>
<keyword evidence="11" id="KW-0732">Signal</keyword>
<keyword evidence="13" id="KW-1185">Reference proteome</keyword>
<keyword evidence="6" id="KW-0256">Endoplasmic reticulum</keyword>
<dbReference type="FunCoup" id="A0A251T7S7">
    <property type="interactions" value="5417"/>
</dbReference>
<organism evidence="12 13">
    <name type="scientific">Helianthus annuus</name>
    <name type="common">Common sunflower</name>
    <dbReference type="NCBI Taxonomy" id="4232"/>
    <lineage>
        <taxon>Eukaryota</taxon>
        <taxon>Viridiplantae</taxon>
        <taxon>Streptophyta</taxon>
        <taxon>Embryophyta</taxon>
        <taxon>Tracheophyta</taxon>
        <taxon>Spermatophyta</taxon>
        <taxon>Magnoliopsida</taxon>
        <taxon>eudicotyledons</taxon>
        <taxon>Gunneridae</taxon>
        <taxon>Pentapetalae</taxon>
        <taxon>asterids</taxon>
        <taxon>campanulids</taxon>
        <taxon>Asterales</taxon>
        <taxon>Asteraceae</taxon>
        <taxon>Asteroideae</taxon>
        <taxon>Heliantheae alliance</taxon>
        <taxon>Heliantheae</taxon>
        <taxon>Helianthus</taxon>
    </lineage>
</organism>
<evidence type="ECO:0000256" key="11">
    <source>
        <dbReference type="SAM" id="SignalP"/>
    </source>
</evidence>
<reference evidence="13" key="1">
    <citation type="journal article" date="2017" name="Nature">
        <title>The sunflower genome provides insights into oil metabolism, flowering and Asterid evolution.</title>
        <authorList>
            <person name="Badouin H."/>
            <person name="Gouzy J."/>
            <person name="Grassa C.J."/>
            <person name="Murat F."/>
            <person name="Staton S.E."/>
            <person name="Cottret L."/>
            <person name="Lelandais-Briere C."/>
            <person name="Owens G.L."/>
            <person name="Carrere S."/>
            <person name="Mayjonade B."/>
            <person name="Legrand L."/>
            <person name="Gill N."/>
            <person name="Kane N.C."/>
            <person name="Bowers J.E."/>
            <person name="Hubner S."/>
            <person name="Bellec A."/>
            <person name="Berard A."/>
            <person name="Berges H."/>
            <person name="Blanchet N."/>
            <person name="Boniface M.C."/>
            <person name="Brunel D."/>
            <person name="Catrice O."/>
            <person name="Chaidir N."/>
            <person name="Claudel C."/>
            <person name="Donnadieu C."/>
            <person name="Faraut T."/>
            <person name="Fievet G."/>
            <person name="Helmstetter N."/>
            <person name="King M."/>
            <person name="Knapp S.J."/>
            <person name="Lai Z."/>
            <person name="Le Paslier M.C."/>
            <person name="Lippi Y."/>
            <person name="Lorenzon L."/>
            <person name="Mandel J.R."/>
            <person name="Marage G."/>
            <person name="Marchand G."/>
            <person name="Marquand E."/>
            <person name="Bret-Mestries E."/>
            <person name="Morien E."/>
            <person name="Nambeesan S."/>
            <person name="Nguyen T."/>
            <person name="Pegot-Espagnet P."/>
            <person name="Pouilly N."/>
            <person name="Raftis F."/>
            <person name="Sallet E."/>
            <person name="Schiex T."/>
            <person name="Thomas J."/>
            <person name="Vandecasteele C."/>
            <person name="Vares D."/>
            <person name="Vear F."/>
            <person name="Vautrin S."/>
            <person name="Crespi M."/>
            <person name="Mangin B."/>
            <person name="Burke J.M."/>
            <person name="Salse J."/>
            <person name="Munos S."/>
            <person name="Vincourt P."/>
            <person name="Rieseberg L.H."/>
            <person name="Langlade N.B."/>
        </authorList>
    </citation>
    <scope>NUCLEOTIDE SEQUENCE [LARGE SCALE GENOMIC DNA]</scope>
    <source>
        <strain evidence="13">cv. SF193</strain>
    </source>
</reference>
<dbReference type="InterPro" id="IPR001680">
    <property type="entry name" value="WD40_rpt"/>
</dbReference>
<evidence type="ECO:0000256" key="4">
    <source>
        <dbReference type="ARBA" id="ARBA00022692"/>
    </source>
</evidence>
<evidence type="ECO:0000256" key="8">
    <source>
        <dbReference type="ARBA" id="ARBA00022989"/>
    </source>
</evidence>
<feature type="chain" id="PRO_5012693547" evidence="11">
    <location>
        <begin position="19"/>
        <end position="392"/>
    </location>
</feature>
<keyword evidence="2" id="KW-0813">Transport</keyword>
<dbReference type="Proteomes" id="UP000215914">
    <property type="component" value="Chromosome 11"/>
</dbReference>
<dbReference type="InParanoid" id="A0A251T7S7"/>
<dbReference type="AlphaFoldDB" id="A0A251T7S7"/>
<dbReference type="InterPro" id="IPR015943">
    <property type="entry name" value="WD40/YVTN_repeat-like_dom_sf"/>
</dbReference>
<keyword evidence="4 10" id="KW-0812">Transmembrane</keyword>
<sequence length="392" mass="42478">MMTRLITHVVVGTWLVMGENCKRYGVPFYGASFVPHNALKSSDTDAKKEDEDSGNRPNYVIFAGGGGEGRSGIPNALVISLFDSASNSLSDQPVEKLETGDDLPYRMAVHPGGEGVICSLPKSCRWFEWDTITSDDTIELSLKPSEKVFDELEDIGQQLAVTFSQDGSLLAVGGEDGTLRVFKWPSMALVLDAPNAHTSVKNLDFSPDGKYLVSVGSGPGRVWDISSSIAKASLSKENDEVFGFCKFSLDGESDPFLYVTAMRDRGGSIVKWNTTTWKRISSKHVVRDPISAFNVSYDGKLLAIGTIEGDVLILNSSSMKVQTVIKKAHLGVVTSLAFSNDSRALASASLDASARVTIIEETTKNGVNVWIILFIMLLAAVLYYAKAKGHFL</sequence>
<dbReference type="InterPro" id="IPR045260">
    <property type="entry name" value="Sec12-like"/>
</dbReference>
<evidence type="ECO:0000256" key="10">
    <source>
        <dbReference type="SAM" id="Phobius"/>
    </source>
</evidence>
<evidence type="ECO:0000256" key="2">
    <source>
        <dbReference type="ARBA" id="ARBA00022448"/>
    </source>
</evidence>
<evidence type="ECO:0000313" key="12">
    <source>
        <dbReference type="EMBL" id="OTG06586.1"/>
    </source>
</evidence>